<evidence type="ECO:0000256" key="5">
    <source>
        <dbReference type="ARBA" id="ARBA00023054"/>
    </source>
</evidence>
<evidence type="ECO:0000259" key="8">
    <source>
        <dbReference type="Pfam" id="PF04423"/>
    </source>
</evidence>
<organism evidence="9">
    <name type="scientific">marine sediment metagenome</name>
    <dbReference type="NCBI Taxonomy" id="412755"/>
    <lineage>
        <taxon>unclassified sequences</taxon>
        <taxon>metagenomes</taxon>
        <taxon>ecological metagenomes</taxon>
    </lineage>
</organism>
<evidence type="ECO:0000256" key="3">
    <source>
        <dbReference type="ARBA" id="ARBA00022833"/>
    </source>
</evidence>
<dbReference type="InterPro" id="IPR013134">
    <property type="entry name" value="Zn_hook_RAD50"/>
</dbReference>
<feature type="compositionally biased region" description="Polar residues" evidence="7">
    <location>
        <begin position="244"/>
        <end position="258"/>
    </location>
</feature>
<evidence type="ECO:0000256" key="7">
    <source>
        <dbReference type="SAM" id="MobiDB-lite"/>
    </source>
</evidence>
<keyword evidence="4" id="KW-0067">ATP-binding</keyword>
<dbReference type="AlphaFoldDB" id="X1LZ18"/>
<protein>
    <recommendedName>
        <fullName evidence="8">Zinc-hook domain-containing protein</fullName>
    </recommendedName>
</protein>
<proteinExistence type="predicted"/>
<evidence type="ECO:0000256" key="4">
    <source>
        <dbReference type="ARBA" id="ARBA00022840"/>
    </source>
</evidence>
<feature type="coiled-coil region" evidence="6">
    <location>
        <begin position="104"/>
        <end position="176"/>
    </location>
</feature>
<accession>X1LZ18</accession>
<name>X1LZ18_9ZZZZ</name>
<dbReference type="EMBL" id="BARV01022814">
    <property type="protein sequence ID" value="GAI24338.1"/>
    <property type="molecule type" value="Genomic_DNA"/>
</dbReference>
<reference evidence="9" key="1">
    <citation type="journal article" date="2014" name="Front. Microbiol.">
        <title>High frequency of phylogenetically diverse reductive dehalogenase-homologous genes in deep subseafloor sedimentary metagenomes.</title>
        <authorList>
            <person name="Kawai M."/>
            <person name="Futagami T."/>
            <person name="Toyoda A."/>
            <person name="Takaki Y."/>
            <person name="Nishi S."/>
            <person name="Hori S."/>
            <person name="Arai W."/>
            <person name="Tsubouchi T."/>
            <person name="Morono Y."/>
            <person name="Uchiyama I."/>
            <person name="Ito T."/>
            <person name="Fujiyama A."/>
            <person name="Inagaki F."/>
            <person name="Takami H."/>
        </authorList>
    </citation>
    <scope>NUCLEOTIDE SEQUENCE</scope>
    <source>
        <strain evidence="9">Expedition CK06-06</strain>
    </source>
</reference>
<dbReference type="GO" id="GO:0005524">
    <property type="term" value="F:ATP binding"/>
    <property type="evidence" value="ECO:0007669"/>
    <property type="project" value="UniProtKB-KW"/>
</dbReference>
<feature type="non-terminal residue" evidence="9">
    <location>
        <position position="269"/>
    </location>
</feature>
<feature type="region of interest" description="Disordered" evidence="7">
    <location>
        <begin position="242"/>
        <end position="269"/>
    </location>
</feature>
<keyword evidence="5 6" id="KW-0175">Coiled coil</keyword>
<feature type="domain" description="Zinc-hook" evidence="8">
    <location>
        <begin position="159"/>
        <end position="194"/>
    </location>
</feature>
<feature type="coiled-coil region" evidence="6">
    <location>
        <begin position="4"/>
        <end position="38"/>
    </location>
</feature>
<feature type="non-terminal residue" evidence="9">
    <location>
        <position position="1"/>
    </location>
</feature>
<evidence type="ECO:0000313" key="9">
    <source>
        <dbReference type="EMBL" id="GAI24338.1"/>
    </source>
</evidence>
<evidence type="ECO:0000256" key="6">
    <source>
        <dbReference type="SAM" id="Coils"/>
    </source>
</evidence>
<comment type="caution">
    <text evidence="9">The sequence shown here is derived from an EMBL/GenBank/DDBJ whole genome shotgun (WGS) entry which is preliminary data.</text>
</comment>
<gene>
    <name evidence="9" type="ORF">S06H3_37541</name>
</gene>
<keyword evidence="1" id="KW-0479">Metal-binding</keyword>
<sequence>KAQLIQLEEHIRDTERALERRDDQVKQHHAQLKEYEELIAQRSTIEEGYTQFVKTKELCDELERRFRQSVNLEKQKSQLDSKIREAGQSLITDHALAQSRIKELEASSRKLPQLKNELSSLQVQLRHLAELDETLLGGRQASQELLTQVHHLESNKTQLEQEIKEIQEKLNLLSTQTEAKCPLCERELEVEGLKLIETKYADDRHSKSNSLKLNQVELDKNKTELESLEKEVSQLDARLKQDRASAQSKVSILSQSISEAEEAGNRLNE</sequence>
<dbReference type="GO" id="GO:0046872">
    <property type="term" value="F:metal ion binding"/>
    <property type="evidence" value="ECO:0007669"/>
    <property type="project" value="UniProtKB-KW"/>
</dbReference>
<dbReference type="Pfam" id="PF04423">
    <property type="entry name" value="Rad50_zn_hook"/>
    <property type="match status" value="1"/>
</dbReference>
<keyword evidence="3" id="KW-0862">Zinc</keyword>
<evidence type="ECO:0000256" key="1">
    <source>
        <dbReference type="ARBA" id="ARBA00022723"/>
    </source>
</evidence>
<dbReference type="Gene3D" id="1.10.287.510">
    <property type="entry name" value="Helix hairpin bin"/>
    <property type="match status" value="1"/>
</dbReference>
<evidence type="ECO:0000256" key="2">
    <source>
        <dbReference type="ARBA" id="ARBA00022741"/>
    </source>
</evidence>
<keyword evidence="2" id="KW-0547">Nucleotide-binding</keyword>
<dbReference type="SUPFAM" id="SSF75712">
    <property type="entry name" value="Rad50 coiled-coil Zn hook"/>
    <property type="match status" value="1"/>
</dbReference>